<dbReference type="PhylomeDB" id="A7SZX8"/>
<dbReference type="Pfam" id="PF00443">
    <property type="entry name" value="UCH"/>
    <property type="match status" value="1"/>
</dbReference>
<keyword evidence="4" id="KW-1185">Reference proteome</keyword>
<proteinExistence type="predicted"/>
<dbReference type="InterPro" id="IPR006615">
    <property type="entry name" value="Pept_C19_DUSP"/>
</dbReference>
<accession>A7SZX8</accession>
<dbReference type="PROSITE" id="PS50235">
    <property type="entry name" value="USP_3"/>
    <property type="match status" value="1"/>
</dbReference>
<dbReference type="AlphaFoldDB" id="A7SZX8"/>
<dbReference type="EMBL" id="DS469988">
    <property type="protein sequence ID" value="EDO30738.1"/>
    <property type="molecule type" value="Genomic_DNA"/>
</dbReference>
<dbReference type="GO" id="GO:0004843">
    <property type="term" value="F:cysteine-type deubiquitinase activity"/>
    <property type="evidence" value="ECO:0007669"/>
    <property type="project" value="InterPro"/>
</dbReference>
<dbReference type="InParanoid" id="A7SZX8"/>
<dbReference type="SUPFAM" id="SSF143791">
    <property type="entry name" value="DUSP-like"/>
    <property type="match status" value="1"/>
</dbReference>
<dbReference type="SUPFAM" id="SSF54001">
    <property type="entry name" value="Cysteine proteinases"/>
    <property type="match status" value="1"/>
</dbReference>
<dbReference type="HOGENOM" id="CLU_1186249_0_0_1"/>
<feature type="domain" description="DUSP" evidence="2">
    <location>
        <begin position="67"/>
        <end position="163"/>
    </location>
</feature>
<evidence type="ECO:0000259" key="2">
    <source>
        <dbReference type="PROSITE" id="PS51283"/>
    </source>
</evidence>
<dbReference type="Pfam" id="PF06337">
    <property type="entry name" value="DUSP"/>
    <property type="match status" value="1"/>
</dbReference>
<reference evidence="3 4" key="1">
    <citation type="journal article" date="2007" name="Science">
        <title>Sea anemone genome reveals ancestral eumetazoan gene repertoire and genomic organization.</title>
        <authorList>
            <person name="Putnam N.H."/>
            <person name="Srivastava M."/>
            <person name="Hellsten U."/>
            <person name="Dirks B."/>
            <person name="Chapman J."/>
            <person name="Salamov A."/>
            <person name="Terry A."/>
            <person name="Shapiro H."/>
            <person name="Lindquist E."/>
            <person name="Kapitonov V.V."/>
            <person name="Jurka J."/>
            <person name="Genikhovich G."/>
            <person name="Grigoriev I.V."/>
            <person name="Lucas S.M."/>
            <person name="Steele R.E."/>
            <person name="Finnerty J.R."/>
            <person name="Technau U."/>
            <person name="Martindale M.Q."/>
            <person name="Rokhsar D.S."/>
        </authorList>
    </citation>
    <scope>NUCLEOTIDE SEQUENCE [LARGE SCALE GENOMIC DNA]</scope>
    <source>
        <strain evidence="4">CH2 X CH6</strain>
    </source>
</reference>
<evidence type="ECO:0000313" key="3">
    <source>
        <dbReference type="EMBL" id="EDO30738.1"/>
    </source>
</evidence>
<dbReference type="PROSITE" id="PS00973">
    <property type="entry name" value="USP_2"/>
    <property type="match status" value="1"/>
</dbReference>
<name>A7SZX8_NEMVE</name>
<feature type="domain" description="USP" evidence="1">
    <location>
        <begin position="1"/>
        <end position="87"/>
    </location>
</feature>
<dbReference type="STRING" id="45351.A7SZX8"/>
<gene>
    <name evidence="3" type="ORF">NEMVEDRAFT_v1g220167</name>
</gene>
<dbReference type="InterPro" id="IPR028889">
    <property type="entry name" value="USP"/>
</dbReference>
<dbReference type="eggNOG" id="KOG1863">
    <property type="taxonomic scope" value="Eukaryota"/>
</dbReference>
<dbReference type="InterPro" id="IPR001394">
    <property type="entry name" value="Peptidase_C19_UCH"/>
</dbReference>
<protein>
    <submittedName>
        <fullName evidence="3">Uncharacterized protein</fullName>
    </submittedName>
</protein>
<evidence type="ECO:0000313" key="4">
    <source>
        <dbReference type="Proteomes" id="UP000001593"/>
    </source>
</evidence>
<dbReference type="Gene3D" id="3.90.70.10">
    <property type="entry name" value="Cysteine proteinases"/>
    <property type="match status" value="1"/>
</dbReference>
<dbReference type="GO" id="GO:0016579">
    <property type="term" value="P:protein deubiquitination"/>
    <property type="evidence" value="ECO:0007669"/>
    <property type="project" value="InterPro"/>
</dbReference>
<dbReference type="PROSITE" id="PS51283">
    <property type="entry name" value="DUSP"/>
    <property type="match status" value="1"/>
</dbReference>
<dbReference type="InterPro" id="IPR018200">
    <property type="entry name" value="USP_CS"/>
</dbReference>
<dbReference type="Proteomes" id="UP000001593">
    <property type="component" value="Unassembled WGS sequence"/>
</dbReference>
<evidence type="ECO:0000259" key="1">
    <source>
        <dbReference type="PROSITE" id="PS50235"/>
    </source>
</evidence>
<organism evidence="3 4">
    <name type="scientific">Nematostella vectensis</name>
    <name type="common">Starlet sea anemone</name>
    <dbReference type="NCBI Taxonomy" id="45351"/>
    <lineage>
        <taxon>Eukaryota</taxon>
        <taxon>Metazoa</taxon>
        <taxon>Cnidaria</taxon>
        <taxon>Anthozoa</taxon>
        <taxon>Hexacorallia</taxon>
        <taxon>Actiniaria</taxon>
        <taxon>Edwardsiidae</taxon>
        <taxon>Nematostella</taxon>
    </lineage>
</organism>
<dbReference type="InterPro" id="IPR038765">
    <property type="entry name" value="Papain-like_cys_pep_sf"/>
</dbReference>
<dbReference type="InterPro" id="IPR035927">
    <property type="entry name" value="DUSP-like_sf"/>
</dbReference>
<sequence length="234" mass="26942">MSVTLLIEFLYAGDLSTVYELSAVLMHHGSSAYSGHYVAHIRDNKELVAKDNSVFEAWTREMDAIKESMITEGKMNQAEIRSIYEMLPAATTDYAEWVSTDWLRKWLSDKYKATPPIDNSSLLCCHGRLSPEKYQYSKRISCKAADVLYTKYGGVPRLQRDSMCRECVQRKCRSIQFRLRLNEDDKAIKALNKPSHKISTTSSFNRLQELSFLIFIEIQDCSLQCIIDHKVYGK</sequence>